<dbReference type="RefSeq" id="WP_045775942.1">
    <property type="nucleotide sequence ID" value="NZ_LAJY01000278.1"/>
</dbReference>
<evidence type="ECO:0000256" key="1">
    <source>
        <dbReference type="SAM" id="Phobius"/>
    </source>
</evidence>
<evidence type="ECO:0000313" key="2">
    <source>
        <dbReference type="EMBL" id="KJV09455.1"/>
    </source>
</evidence>
<organism evidence="2 3">
    <name type="scientific">Elstera litoralis</name>
    <dbReference type="NCBI Taxonomy" id="552518"/>
    <lineage>
        <taxon>Bacteria</taxon>
        <taxon>Pseudomonadati</taxon>
        <taxon>Pseudomonadota</taxon>
        <taxon>Alphaproteobacteria</taxon>
        <taxon>Rhodospirillales</taxon>
        <taxon>Rhodospirillaceae</taxon>
        <taxon>Elstera</taxon>
    </lineage>
</organism>
<feature type="transmembrane region" description="Helical" evidence="1">
    <location>
        <begin position="34"/>
        <end position="54"/>
    </location>
</feature>
<accession>A0A0F3IRS7</accession>
<feature type="transmembrane region" description="Helical" evidence="1">
    <location>
        <begin position="12"/>
        <end position="28"/>
    </location>
</feature>
<keyword evidence="1" id="KW-0812">Transmembrane</keyword>
<dbReference type="AlphaFoldDB" id="A0A0F3IRS7"/>
<sequence>MSKPLPPWLEPFWVRLLILLICLGWSAVESFWGEPFWATLALGAAALCAWELFLKPARRAGKEDKHG</sequence>
<evidence type="ECO:0008006" key="4">
    <source>
        <dbReference type="Google" id="ProtNLM"/>
    </source>
</evidence>
<keyword evidence="1" id="KW-0472">Membrane</keyword>
<evidence type="ECO:0000313" key="3">
    <source>
        <dbReference type="Proteomes" id="UP000033774"/>
    </source>
</evidence>
<gene>
    <name evidence="2" type="ORF">VZ95_11350</name>
</gene>
<keyword evidence="3" id="KW-1185">Reference proteome</keyword>
<name>A0A0F3IRS7_9PROT</name>
<proteinExistence type="predicted"/>
<keyword evidence="1" id="KW-1133">Transmembrane helix</keyword>
<comment type="caution">
    <text evidence="2">The sequence shown here is derived from an EMBL/GenBank/DDBJ whole genome shotgun (WGS) entry which is preliminary data.</text>
</comment>
<protein>
    <recommendedName>
        <fullName evidence="4">DUF3329 domain-containing protein</fullName>
    </recommendedName>
</protein>
<reference evidence="2 3" key="1">
    <citation type="submission" date="2015-03" db="EMBL/GenBank/DDBJ databases">
        <title>Draft genome sequence of Elstera litoralis.</title>
        <authorList>
            <person name="Rahalkar M.C."/>
            <person name="Dhakephalkar P.K."/>
            <person name="Pore S.D."/>
            <person name="Arora P."/>
            <person name="Kapse N.G."/>
            <person name="Pandit P.S."/>
        </authorList>
    </citation>
    <scope>NUCLEOTIDE SEQUENCE [LARGE SCALE GENOMIC DNA]</scope>
    <source>
        <strain evidence="2 3">Dia-1</strain>
    </source>
</reference>
<dbReference type="Proteomes" id="UP000033774">
    <property type="component" value="Unassembled WGS sequence"/>
</dbReference>
<dbReference type="EMBL" id="LAJY01000278">
    <property type="protein sequence ID" value="KJV09455.1"/>
    <property type="molecule type" value="Genomic_DNA"/>
</dbReference>
<dbReference type="OrthoDB" id="7362327at2"/>